<dbReference type="Proteomes" id="UP000324222">
    <property type="component" value="Unassembled WGS sequence"/>
</dbReference>
<dbReference type="OrthoDB" id="6380429at2759"/>
<dbReference type="EMBL" id="VSRR010077189">
    <property type="protein sequence ID" value="MPC88248.1"/>
    <property type="molecule type" value="Genomic_DNA"/>
</dbReference>
<evidence type="ECO:0000313" key="1">
    <source>
        <dbReference type="EMBL" id="MPC88248.1"/>
    </source>
</evidence>
<dbReference type="PANTHER" id="PTHR35617">
    <property type="entry name" value="PHAGE_INTEGRASE DOMAIN-CONTAINING PROTEIN"/>
    <property type="match status" value="1"/>
</dbReference>
<proteinExistence type="predicted"/>
<dbReference type="AlphaFoldDB" id="A0A5B7J5M3"/>
<name>A0A5B7J5M3_PORTR</name>
<reference evidence="1 2" key="1">
    <citation type="submission" date="2019-05" db="EMBL/GenBank/DDBJ databases">
        <title>Another draft genome of Portunus trituberculatus and its Hox gene families provides insights of decapod evolution.</title>
        <authorList>
            <person name="Jeong J.-H."/>
            <person name="Song I."/>
            <person name="Kim S."/>
            <person name="Choi T."/>
            <person name="Kim D."/>
            <person name="Ryu S."/>
            <person name="Kim W."/>
        </authorList>
    </citation>
    <scope>NUCLEOTIDE SEQUENCE [LARGE SCALE GENOMIC DNA]</scope>
    <source>
        <tissue evidence="1">Muscle</tissue>
    </source>
</reference>
<dbReference type="SUPFAM" id="SSF56349">
    <property type="entry name" value="DNA breaking-rejoining enzymes"/>
    <property type="match status" value="1"/>
</dbReference>
<protein>
    <submittedName>
        <fullName evidence="1">Uncharacterized protein</fullName>
    </submittedName>
</protein>
<dbReference type="GO" id="GO:0003677">
    <property type="term" value="F:DNA binding"/>
    <property type="evidence" value="ECO:0007669"/>
    <property type="project" value="InterPro"/>
</dbReference>
<sequence length="204" mass="23766">MVSICSMDCATFLHCIFSRRYGEEVTDSLIKGFRESTRWQQEHAWCAFQDWIRSRRITILSLPLLLQFIRWLQFQKKFASQTIASHKLAIALPIKEATSLDLSDPHFTLLLKSLFLEKPPQRFPEIRWNLTKVLQFLRQPRFRNTDASQEDLFHKCLILTALATGNRGAEMAAFCREGISHHQDGSIVQVSFTRIREQTTLLLL</sequence>
<dbReference type="InterPro" id="IPR011010">
    <property type="entry name" value="DNA_brk_join_enz"/>
</dbReference>
<gene>
    <name evidence="1" type="ORF">E2C01_083147</name>
</gene>
<accession>A0A5B7J5M3</accession>
<comment type="caution">
    <text evidence="1">The sequence shown here is derived from an EMBL/GenBank/DDBJ whole genome shotgun (WGS) entry which is preliminary data.</text>
</comment>
<keyword evidence="2" id="KW-1185">Reference proteome</keyword>
<dbReference type="PANTHER" id="PTHR35617:SF3">
    <property type="entry name" value="CORE-BINDING (CB) DOMAIN-CONTAINING PROTEIN"/>
    <property type="match status" value="1"/>
</dbReference>
<evidence type="ECO:0000313" key="2">
    <source>
        <dbReference type="Proteomes" id="UP000324222"/>
    </source>
</evidence>
<organism evidence="1 2">
    <name type="scientific">Portunus trituberculatus</name>
    <name type="common">Swimming crab</name>
    <name type="synonym">Neptunus trituberculatus</name>
    <dbReference type="NCBI Taxonomy" id="210409"/>
    <lineage>
        <taxon>Eukaryota</taxon>
        <taxon>Metazoa</taxon>
        <taxon>Ecdysozoa</taxon>
        <taxon>Arthropoda</taxon>
        <taxon>Crustacea</taxon>
        <taxon>Multicrustacea</taxon>
        <taxon>Malacostraca</taxon>
        <taxon>Eumalacostraca</taxon>
        <taxon>Eucarida</taxon>
        <taxon>Decapoda</taxon>
        <taxon>Pleocyemata</taxon>
        <taxon>Brachyura</taxon>
        <taxon>Eubrachyura</taxon>
        <taxon>Portunoidea</taxon>
        <taxon>Portunidae</taxon>
        <taxon>Portuninae</taxon>
        <taxon>Portunus</taxon>
    </lineage>
</organism>